<dbReference type="EMBL" id="PCYM01000007">
    <property type="protein sequence ID" value="PIR47391.1"/>
    <property type="molecule type" value="Genomic_DNA"/>
</dbReference>
<dbReference type="GO" id="GO:0030288">
    <property type="term" value="C:outer membrane-bounded periplasmic space"/>
    <property type="evidence" value="ECO:0007669"/>
    <property type="project" value="TreeGrafter"/>
</dbReference>
<dbReference type="Gene3D" id="2.30.42.10">
    <property type="match status" value="1"/>
</dbReference>
<dbReference type="InterPro" id="IPR004447">
    <property type="entry name" value="Peptidase_S41A"/>
</dbReference>
<keyword evidence="6" id="KW-1133">Transmembrane helix</keyword>
<keyword evidence="3 5" id="KW-0378">Hydrolase</keyword>
<evidence type="ECO:0000256" key="3">
    <source>
        <dbReference type="ARBA" id="ARBA00022801"/>
    </source>
</evidence>
<dbReference type="CDD" id="cd06782">
    <property type="entry name" value="cpPDZ_CPP-like"/>
    <property type="match status" value="1"/>
</dbReference>
<dbReference type="PANTHER" id="PTHR32060">
    <property type="entry name" value="TAIL-SPECIFIC PROTEASE"/>
    <property type="match status" value="1"/>
</dbReference>
<comment type="similarity">
    <text evidence="1 5">Belongs to the peptidase S41A family.</text>
</comment>
<accession>A0A2H0RLF9</accession>
<keyword evidence="4 5" id="KW-0720">Serine protease</keyword>
<proteinExistence type="inferred from homology"/>
<evidence type="ECO:0000256" key="1">
    <source>
        <dbReference type="ARBA" id="ARBA00009179"/>
    </source>
</evidence>
<dbReference type="InterPro" id="IPR005151">
    <property type="entry name" value="Tail-specific_protease"/>
</dbReference>
<feature type="transmembrane region" description="Helical" evidence="6">
    <location>
        <begin position="12"/>
        <end position="35"/>
    </location>
</feature>
<name>A0A2H0RLF9_9BACT</name>
<sequence>MFQEKRQKTLRWPLWLMTTVAVGIALTSLLGGIFIGREALPPRSVTLEDGRVIGAGEIARIAEDVDFQLFWDVWQQVQEDYVYGPVAEKDLFYGALHGLVAGLGDPYTTFFDPKAANSFQTSLSGQFEGIGAEIGLREGQLVIVSPLRDSPAQLAGIAAGDAIYLIDETETAGLSIEDAVALIRGPKGTTVTLTVVHEGANASVEVPIHRAIIELSSVEWSVREDGIAVIDIFAFNEDTARRFNDAVVDVLSKGATGLVIDMRNNPGGFLDQAVVIAGEWVGNNTVVIERGEDGVMKDIEAQGVARLKDIPTVVIVNEGSASATEIVAGALQDYASAIIIGAQTFGKGSVQEYRELSDGSALKITIAEWLTPQGRSINKQGITPDEEVTFTEEDLAEGIDTQFERALSILNEEHGE</sequence>
<dbReference type="Gene3D" id="3.30.750.44">
    <property type="match status" value="1"/>
</dbReference>
<dbReference type="NCBIfam" id="TIGR00225">
    <property type="entry name" value="prc"/>
    <property type="match status" value="1"/>
</dbReference>
<dbReference type="PROSITE" id="PS50106">
    <property type="entry name" value="PDZ"/>
    <property type="match status" value="1"/>
</dbReference>
<dbReference type="GO" id="GO:0008236">
    <property type="term" value="F:serine-type peptidase activity"/>
    <property type="evidence" value="ECO:0007669"/>
    <property type="project" value="UniProtKB-KW"/>
</dbReference>
<dbReference type="SUPFAM" id="SSF50156">
    <property type="entry name" value="PDZ domain-like"/>
    <property type="match status" value="1"/>
</dbReference>
<dbReference type="AlphaFoldDB" id="A0A2H0RLF9"/>
<keyword evidence="6" id="KW-0812">Transmembrane</keyword>
<dbReference type="GO" id="GO:0007165">
    <property type="term" value="P:signal transduction"/>
    <property type="evidence" value="ECO:0007669"/>
    <property type="project" value="TreeGrafter"/>
</dbReference>
<dbReference type="SMART" id="SM00228">
    <property type="entry name" value="PDZ"/>
    <property type="match status" value="1"/>
</dbReference>
<keyword evidence="6" id="KW-0472">Membrane</keyword>
<dbReference type="CDD" id="cd07560">
    <property type="entry name" value="Peptidase_S41_CPP"/>
    <property type="match status" value="1"/>
</dbReference>
<evidence type="ECO:0000313" key="8">
    <source>
        <dbReference type="EMBL" id="PIR47391.1"/>
    </source>
</evidence>
<evidence type="ECO:0000256" key="6">
    <source>
        <dbReference type="SAM" id="Phobius"/>
    </source>
</evidence>
<dbReference type="Gene3D" id="3.90.226.10">
    <property type="entry name" value="2-enoyl-CoA Hydratase, Chain A, domain 1"/>
    <property type="match status" value="1"/>
</dbReference>
<evidence type="ECO:0000256" key="2">
    <source>
        <dbReference type="ARBA" id="ARBA00022670"/>
    </source>
</evidence>
<dbReference type="GO" id="GO:0006508">
    <property type="term" value="P:proteolysis"/>
    <property type="evidence" value="ECO:0007669"/>
    <property type="project" value="UniProtKB-KW"/>
</dbReference>
<protein>
    <submittedName>
        <fullName evidence="8">Peptidase S41</fullName>
    </submittedName>
</protein>
<evidence type="ECO:0000256" key="4">
    <source>
        <dbReference type="ARBA" id="ARBA00022825"/>
    </source>
</evidence>
<dbReference type="Proteomes" id="UP000230084">
    <property type="component" value="Unassembled WGS sequence"/>
</dbReference>
<dbReference type="GO" id="GO:0004175">
    <property type="term" value="F:endopeptidase activity"/>
    <property type="evidence" value="ECO:0007669"/>
    <property type="project" value="TreeGrafter"/>
</dbReference>
<comment type="caution">
    <text evidence="8">The sequence shown here is derived from an EMBL/GenBank/DDBJ whole genome shotgun (WGS) entry which is preliminary data.</text>
</comment>
<dbReference type="Pfam" id="PF03572">
    <property type="entry name" value="Peptidase_S41"/>
    <property type="match status" value="1"/>
</dbReference>
<reference evidence="8 9" key="1">
    <citation type="submission" date="2017-09" db="EMBL/GenBank/DDBJ databases">
        <title>Depth-based differentiation of microbial function through sediment-hosted aquifers and enrichment of novel symbionts in the deep terrestrial subsurface.</title>
        <authorList>
            <person name="Probst A.J."/>
            <person name="Ladd B."/>
            <person name="Jarett J.K."/>
            <person name="Geller-Mcgrath D.E."/>
            <person name="Sieber C.M."/>
            <person name="Emerson J.B."/>
            <person name="Anantharaman K."/>
            <person name="Thomas B.C."/>
            <person name="Malmstrom R."/>
            <person name="Stieglmeier M."/>
            <person name="Klingl A."/>
            <person name="Woyke T."/>
            <person name="Ryan C.M."/>
            <person name="Banfield J.F."/>
        </authorList>
    </citation>
    <scope>NUCLEOTIDE SEQUENCE [LARGE SCALE GENOMIC DNA]</scope>
    <source>
        <strain evidence="8">CG10_big_fil_rev_8_21_14_0_10_50_16</strain>
    </source>
</reference>
<organism evidence="8 9">
    <name type="scientific">Candidatus Uhrbacteria bacterium CG10_big_fil_rev_8_21_14_0_10_50_16</name>
    <dbReference type="NCBI Taxonomy" id="1975039"/>
    <lineage>
        <taxon>Bacteria</taxon>
        <taxon>Candidatus Uhriibacteriota</taxon>
    </lineage>
</organism>
<dbReference type="InterPro" id="IPR041489">
    <property type="entry name" value="PDZ_6"/>
</dbReference>
<evidence type="ECO:0000256" key="5">
    <source>
        <dbReference type="RuleBase" id="RU004404"/>
    </source>
</evidence>
<feature type="domain" description="PDZ" evidence="7">
    <location>
        <begin position="116"/>
        <end position="184"/>
    </location>
</feature>
<dbReference type="InterPro" id="IPR029045">
    <property type="entry name" value="ClpP/crotonase-like_dom_sf"/>
</dbReference>
<dbReference type="Pfam" id="PF17820">
    <property type="entry name" value="PDZ_6"/>
    <property type="match status" value="1"/>
</dbReference>
<dbReference type="FunFam" id="2.30.42.10:FF:000063">
    <property type="entry name" value="Peptidase, S41 family"/>
    <property type="match status" value="1"/>
</dbReference>
<gene>
    <name evidence="8" type="ORF">COV06_03875</name>
</gene>
<dbReference type="SMART" id="SM00245">
    <property type="entry name" value="TSPc"/>
    <property type="match status" value="1"/>
</dbReference>
<dbReference type="InterPro" id="IPR036034">
    <property type="entry name" value="PDZ_sf"/>
</dbReference>
<keyword evidence="2 5" id="KW-0645">Protease</keyword>
<dbReference type="PANTHER" id="PTHR32060:SF30">
    <property type="entry name" value="CARBOXY-TERMINAL PROCESSING PROTEASE CTPA"/>
    <property type="match status" value="1"/>
</dbReference>
<dbReference type="InterPro" id="IPR001478">
    <property type="entry name" value="PDZ"/>
</dbReference>
<evidence type="ECO:0000259" key="7">
    <source>
        <dbReference type="PROSITE" id="PS50106"/>
    </source>
</evidence>
<dbReference type="SUPFAM" id="SSF52096">
    <property type="entry name" value="ClpP/crotonase"/>
    <property type="match status" value="1"/>
</dbReference>
<evidence type="ECO:0000313" key="9">
    <source>
        <dbReference type="Proteomes" id="UP000230084"/>
    </source>
</evidence>